<name>A0ACC6A557_9BACI</name>
<evidence type="ECO:0000313" key="1">
    <source>
        <dbReference type="EMBL" id="MCM3735783.1"/>
    </source>
</evidence>
<gene>
    <name evidence="1" type="ORF">M3215_08115</name>
</gene>
<sequence>MKNLEQFKMYLEQQEIYMEEFNPENGVPFLRAEQSIENGGNITLIIAFYEVFVEAFATDFIKVDNPLKKERVLELVNEMNTNFRFVKFVFEDNMVYLQATNFNGSTFVPEDAFECLVALLRAAEEAYPKFMRIIWG</sequence>
<keyword evidence="2" id="KW-1185">Reference proteome</keyword>
<protein>
    <submittedName>
        <fullName evidence="1">YbjN domain-containing protein</fullName>
    </submittedName>
</protein>
<evidence type="ECO:0000313" key="2">
    <source>
        <dbReference type="Proteomes" id="UP001202289"/>
    </source>
</evidence>
<comment type="caution">
    <text evidence="1">The sequence shown here is derived from an EMBL/GenBank/DDBJ whole genome shotgun (WGS) entry which is preliminary data.</text>
</comment>
<organism evidence="1 2">
    <name type="scientific">Bacillus cytotoxicus</name>
    <dbReference type="NCBI Taxonomy" id="580165"/>
    <lineage>
        <taxon>Bacteria</taxon>
        <taxon>Bacillati</taxon>
        <taxon>Bacillota</taxon>
        <taxon>Bacilli</taxon>
        <taxon>Bacillales</taxon>
        <taxon>Bacillaceae</taxon>
        <taxon>Bacillus</taxon>
        <taxon>Bacillus cereus group</taxon>
    </lineage>
</organism>
<accession>A0ACC6A557</accession>
<proteinExistence type="predicted"/>
<reference evidence="1" key="1">
    <citation type="submission" date="2022-05" db="EMBL/GenBank/DDBJ databases">
        <title>Comparative Genomics of Spacecraft Associated Microbes.</title>
        <authorList>
            <person name="Tran M.T."/>
            <person name="Wright A."/>
            <person name="Seuylemezian A."/>
            <person name="Eisen J."/>
            <person name="Coil D."/>
        </authorList>
    </citation>
    <scope>NUCLEOTIDE SEQUENCE</scope>
    <source>
        <strain evidence="1">FAIRING 10M-2.2</strain>
    </source>
</reference>
<dbReference type="EMBL" id="JAMBOP010000007">
    <property type="protein sequence ID" value="MCM3735783.1"/>
    <property type="molecule type" value="Genomic_DNA"/>
</dbReference>
<dbReference type="Proteomes" id="UP001202289">
    <property type="component" value="Unassembled WGS sequence"/>
</dbReference>